<dbReference type="SUPFAM" id="SSF50249">
    <property type="entry name" value="Nucleic acid-binding proteins"/>
    <property type="match status" value="1"/>
</dbReference>
<organism evidence="16 17">
    <name type="scientific">Astrephomene gubernaculifera</name>
    <dbReference type="NCBI Taxonomy" id="47775"/>
    <lineage>
        <taxon>Eukaryota</taxon>
        <taxon>Viridiplantae</taxon>
        <taxon>Chlorophyta</taxon>
        <taxon>core chlorophytes</taxon>
        <taxon>Chlorophyceae</taxon>
        <taxon>CS clade</taxon>
        <taxon>Chlamydomonadales</taxon>
        <taxon>Astrephomenaceae</taxon>
        <taxon>Astrephomene</taxon>
    </lineage>
</organism>
<feature type="active site" description="Phosphocysteine intermediate" evidence="11">
    <location>
        <position position="142"/>
    </location>
</feature>
<gene>
    <name evidence="16" type="ORF">Agub_g11382</name>
</gene>
<dbReference type="GO" id="GO:0005524">
    <property type="term" value="F:ATP binding"/>
    <property type="evidence" value="ECO:0007669"/>
    <property type="project" value="InterPro"/>
</dbReference>
<keyword evidence="8 13" id="KW-0342">GTP-binding</keyword>
<keyword evidence="9" id="KW-0539">Nucleus</keyword>
<dbReference type="EMBL" id="BMAR01000029">
    <property type="protein sequence ID" value="GFR49356.1"/>
    <property type="molecule type" value="Genomic_DNA"/>
</dbReference>
<dbReference type="FunFam" id="3.90.190.10:FF:000256">
    <property type="entry name" value="mRNA capping enzyme, C-terminal domain containing protein"/>
    <property type="match status" value="1"/>
</dbReference>
<dbReference type="InterPro" id="IPR001339">
    <property type="entry name" value="mRNA_cap_enzyme_adenylation"/>
</dbReference>
<feature type="binding site" evidence="13">
    <location>
        <begin position="616"/>
        <end position="621"/>
    </location>
    <ligand>
        <name>GTP</name>
        <dbReference type="ChEBI" id="CHEBI:37565"/>
    </ligand>
</feature>
<keyword evidence="7" id="KW-0506">mRNA capping</keyword>
<evidence type="ECO:0000313" key="17">
    <source>
        <dbReference type="Proteomes" id="UP001054857"/>
    </source>
</evidence>
<keyword evidence="17" id="KW-1185">Reference proteome</keyword>
<dbReference type="InterPro" id="IPR017074">
    <property type="entry name" value="mRNA_cap_enz_bifunc"/>
</dbReference>
<dbReference type="CDD" id="cd14502">
    <property type="entry name" value="RNA_5'-triphosphatase"/>
    <property type="match status" value="1"/>
</dbReference>
<evidence type="ECO:0000313" key="16">
    <source>
        <dbReference type="EMBL" id="GFR49356.1"/>
    </source>
</evidence>
<dbReference type="Pfam" id="PF01331">
    <property type="entry name" value="mRNA_cap_enzyme"/>
    <property type="match status" value="2"/>
</dbReference>
<dbReference type="InterPro" id="IPR029021">
    <property type="entry name" value="Prot-tyrosine_phosphatase-like"/>
</dbReference>
<dbReference type="GO" id="GO:0004484">
    <property type="term" value="F:mRNA guanylyltransferase activity"/>
    <property type="evidence" value="ECO:0007669"/>
    <property type="project" value="UniProtKB-EC"/>
</dbReference>
<evidence type="ECO:0000256" key="7">
    <source>
        <dbReference type="ARBA" id="ARBA00023042"/>
    </source>
</evidence>
<dbReference type="Proteomes" id="UP001054857">
    <property type="component" value="Unassembled WGS sequence"/>
</dbReference>
<dbReference type="PANTHER" id="PTHR10367">
    <property type="entry name" value="MRNA-CAPPING ENZYME"/>
    <property type="match status" value="1"/>
</dbReference>
<feature type="compositionally biased region" description="Acidic residues" evidence="14">
    <location>
        <begin position="217"/>
        <end position="235"/>
    </location>
</feature>
<keyword evidence="5" id="KW-0548">Nucleotidyltransferase</keyword>
<dbReference type="Pfam" id="PF03919">
    <property type="entry name" value="mRNA_cap_C"/>
    <property type="match status" value="1"/>
</dbReference>
<reference evidence="16 17" key="1">
    <citation type="journal article" date="2021" name="Sci. Rep.">
        <title>Genome sequencing of the multicellular alga Astrephomene provides insights into convergent evolution of germ-soma differentiation.</title>
        <authorList>
            <person name="Yamashita S."/>
            <person name="Yamamoto K."/>
            <person name="Matsuzaki R."/>
            <person name="Suzuki S."/>
            <person name="Yamaguchi H."/>
            <person name="Hirooka S."/>
            <person name="Minakuchi Y."/>
            <person name="Miyagishima S."/>
            <person name="Kawachi M."/>
            <person name="Toyoda A."/>
            <person name="Nozaki H."/>
        </authorList>
    </citation>
    <scope>NUCLEOTIDE SEQUENCE [LARGE SCALE GENOMIC DNA]</scope>
    <source>
        <strain evidence="16 17">NIES-4017</strain>
    </source>
</reference>
<dbReference type="PANTHER" id="PTHR10367:SF17">
    <property type="entry name" value="MRNA-CAPPING ENZYME"/>
    <property type="match status" value="1"/>
</dbReference>
<dbReference type="CDD" id="cd07895">
    <property type="entry name" value="Adenylation_mRNA_capping"/>
    <property type="match status" value="1"/>
</dbReference>
<feature type="region of interest" description="Disordered" evidence="14">
    <location>
        <begin position="207"/>
        <end position="245"/>
    </location>
</feature>
<dbReference type="InterPro" id="IPR051029">
    <property type="entry name" value="mRNA_Capping_Enz/RNA_Phosphat"/>
</dbReference>
<dbReference type="SUPFAM" id="SSF56091">
    <property type="entry name" value="DNA ligase/mRNA capping enzyme, catalytic domain"/>
    <property type="match status" value="1"/>
</dbReference>
<feature type="binding site" evidence="13">
    <location>
        <begin position="375"/>
        <end position="377"/>
    </location>
    <ligand>
        <name>GTP</name>
        <dbReference type="ChEBI" id="CHEBI:37565"/>
    </ligand>
</feature>
<evidence type="ECO:0000256" key="4">
    <source>
        <dbReference type="ARBA" id="ARBA00022679"/>
    </source>
</evidence>
<dbReference type="InterPro" id="IPR013846">
    <property type="entry name" value="mRNA_cap_enzyme_C"/>
</dbReference>
<feature type="compositionally biased region" description="Gly residues" evidence="14">
    <location>
        <begin position="727"/>
        <end position="737"/>
    </location>
</feature>
<dbReference type="Gene3D" id="3.30.470.30">
    <property type="entry name" value="DNA ligase/mRNA capping enzyme"/>
    <property type="match status" value="1"/>
</dbReference>
<keyword evidence="4" id="KW-0808">Transferase</keyword>
<evidence type="ECO:0000259" key="15">
    <source>
        <dbReference type="PROSITE" id="PS50056"/>
    </source>
</evidence>
<evidence type="ECO:0000256" key="13">
    <source>
        <dbReference type="PIRSR" id="PIRSR036958-3"/>
    </source>
</evidence>
<evidence type="ECO:0000256" key="1">
    <source>
        <dbReference type="ARBA" id="ARBA00004123"/>
    </source>
</evidence>
<dbReference type="GO" id="GO:0140818">
    <property type="term" value="F:mRNA 5'-triphosphate monophosphatase activity"/>
    <property type="evidence" value="ECO:0007669"/>
    <property type="project" value="InterPro"/>
</dbReference>
<evidence type="ECO:0000256" key="2">
    <source>
        <dbReference type="ARBA" id="ARBA00012475"/>
    </source>
</evidence>
<dbReference type="Gene3D" id="2.40.50.140">
    <property type="entry name" value="Nucleic acid-binding proteins"/>
    <property type="match status" value="1"/>
</dbReference>
<dbReference type="EC" id="2.7.7.50" evidence="2"/>
<evidence type="ECO:0000256" key="5">
    <source>
        <dbReference type="ARBA" id="ARBA00022695"/>
    </source>
</evidence>
<evidence type="ECO:0000256" key="3">
    <source>
        <dbReference type="ARBA" id="ARBA00022664"/>
    </source>
</evidence>
<dbReference type="GO" id="GO:0005634">
    <property type="term" value="C:nucleus"/>
    <property type="evidence" value="ECO:0007669"/>
    <property type="project" value="UniProtKB-SubCell"/>
</dbReference>
<protein>
    <recommendedName>
        <fullName evidence="2">mRNA guanylyltransferase</fullName>
        <ecNumber evidence="2">2.7.7.50</ecNumber>
    </recommendedName>
</protein>
<dbReference type="InterPro" id="IPR016130">
    <property type="entry name" value="Tyr_Pase_AS"/>
</dbReference>
<accession>A0AAD3HQM6</accession>
<dbReference type="Gene3D" id="3.90.190.10">
    <property type="entry name" value="Protein tyrosine phosphatase superfamily"/>
    <property type="match status" value="1"/>
</dbReference>
<evidence type="ECO:0000256" key="9">
    <source>
        <dbReference type="ARBA" id="ARBA00023242"/>
    </source>
</evidence>
<evidence type="ECO:0000256" key="10">
    <source>
        <dbReference type="ARBA" id="ARBA00044624"/>
    </source>
</evidence>
<feature type="non-terminal residue" evidence="16">
    <location>
        <position position="773"/>
    </location>
</feature>
<dbReference type="AlphaFoldDB" id="A0AAD3HQM6"/>
<feature type="compositionally biased region" description="Gly residues" evidence="14">
    <location>
        <begin position="747"/>
        <end position="758"/>
    </location>
</feature>
<evidence type="ECO:0000256" key="11">
    <source>
        <dbReference type="PIRSR" id="PIRSR036958-1"/>
    </source>
</evidence>
<dbReference type="InterPro" id="IPR000387">
    <property type="entry name" value="Tyr_Pase_dom"/>
</dbReference>
<name>A0AAD3HQM6_9CHLO</name>
<feature type="compositionally biased region" description="Basic and acidic residues" evidence="14">
    <location>
        <begin position="686"/>
        <end position="704"/>
    </location>
</feature>
<keyword evidence="3" id="KW-0507">mRNA processing</keyword>
<dbReference type="GO" id="GO:0006370">
    <property type="term" value="P:7-methylguanosine mRNA capping"/>
    <property type="evidence" value="ECO:0007669"/>
    <property type="project" value="UniProtKB-KW"/>
</dbReference>
<evidence type="ECO:0000256" key="8">
    <source>
        <dbReference type="ARBA" id="ARBA00023134"/>
    </source>
</evidence>
<sequence>MSRPVVSRYVPQVPDGWVKCPRFGDPRFFEGLNIIPCKVPLSRRFDQQVGPSGRWTLADAIKQFRGYGMEVATVIDLTKSRNYYDFGLEMEELGCPPISYFKIECRGRGEAPQPSEVNEAVWHIFTHLSDPLCRDKYILLHCTHGFNRTGYVIVSALVRLCRDRGMSVRRALQRFAESRPPGIYKDHYINDLCKYYHETRDPRIITPRVPAWKGNDDAEDAADAANEEAGAEGEGEQAAPSRPEVHHEDIWSIGERVCAAEAEFVQRQVCLVLPFDGGRGGHPHHPQQLRFPGMQPVSLSLDRMRDLVDRRYHVTWKADGTRYMVFILPQGTYVMDRSFNVVRCEMRFPCGTRRPPAGQRAMYPVGKPHACTLLDGEMVLDVDPEGRQPPRLRYLIYDVVMINSTPLLEKPWKERYRAIPTDITNPRDAERKYIENWRHRPFDPARAEYGTPPLSYDYSAEPFSVRQKPFWPVWQIEKVFERFHDPHKVGHESDGLILQGYEDAYVAGTCEQLYKWKFAHMNSVDFLLQCATVPAAGGGAEGGRVLDPSSPEPLQLLLLDQAKSRGGRRAFVPLKNVDREGHYRVEFPPDVDPLTYEGRLVECTFDRGRGVWLFMRERKDKDTPNGDRVYHRIKESIINHVDQELLVGTLKQALLAQPCYANDRALLTPQQLEQLRREVEAWQRNMREREEQEAAAKLAAERANRGRGGGGGASGGRGAVHDEHDGGGSPGGGGGGFDDFDGYDEAGAGGGGAYGGGTYRVSNAVHSGDGDEE</sequence>
<comment type="caution">
    <text evidence="16">The sequence shown here is derived from an EMBL/GenBank/DDBJ whole genome shotgun (WGS) entry which is preliminary data.</text>
</comment>
<feature type="active site" description="N6-GMP-lysine intermediate" evidence="12">
    <location>
        <position position="317"/>
    </location>
</feature>
<feature type="binding site" evidence="13">
    <location>
        <position position="322"/>
    </location>
    <ligand>
        <name>GTP</name>
        <dbReference type="ChEBI" id="CHEBI:37565"/>
    </ligand>
</feature>
<evidence type="ECO:0000256" key="6">
    <source>
        <dbReference type="ARBA" id="ARBA00022741"/>
    </source>
</evidence>
<dbReference type="GO" id="GO:0005525">
    <property type="term" value="F:GTP binding"/>
    <property type="evidence" value="ECO:0007669"/>
    <property type="project" value="UniProtKB-KW"/>
</dbReference>
<comment type="catalytic activity">
    <reaction evidence="10">
        <text>a 5'-end diphospho-ribonucleoside in mRNA + GTP + H(+) = a 5'-end (5'-triphosphoguanosine)-ribonucleoside in mRNA + diphosphate</text>
        <dbReference type="Rhea" id="RHEA:67012"/>
        <dbReference type="Rhea" id="RHEA-COMP:17165"/>
        <dbReference type="Rhea" id="RHEA-COMP:17166"/>
        <dbReference type="ChEBI" id="CHEBI:15378"/>
        <dbReference type="ChEBI" id="CHEBI:33019"/>
        <dbReference type="ChEBI" id="CHEBI:37565"/>
        <dbReference type="ChEBI" id="CHEBI:167616"/>
        <dbReference type="ChEBI" id="CHEBI:167617"/>
        <dbReference type="EC" id="2.7.7.50"/>
    </reaction>
    <physiologicalReaction direction="left-to-right" evidence="10">
        <dbReference type="Rhea" id="RHEA:67013"/>
    </physiologicalReaction>
</comment>
<feature type="compositionally biased region" description="Gly residues" evidence="14">
    <location>
        <begin position="706"/>
        <end position="718"/>
    </location>
</feature>
<feature type="region of interest" description="Disordered" evidence="14">
    <location>
        <begin position="686"/>
        <end position="773"/>
    </location>
</feature>
<dbReference type="PIRSF" id="PIRSF036958">
    <property type="entry name" value="mRNA_capping_HCE"/>
    <property type="match status" value="1"/>
</dbReference>
<feature type="domain" description="Tyrosine specific protein phosphatases" evidence="15">
    <location>
        <begin position="138"/>
        <end position="190"/>
    </location>
</feature>
<comment type="subcellular location">
    <subcellularLocation>
        <location evidence="1">Nucleus</location>
    </subcellularLocation>
</comment>
<dbReference type="PROSITE" id="PS50056">
    <property type="entry name" value="TYR_PHOSPHATASE_2"/>
    <property type="match status" value="1"/>
</dbReference>
<dbReference type="PROSITE" id="PS00383">
    <property type="entry name" value="TYR_PHOSPHATASE_1"/>
    <property type="match status" value="1"/>
</dbReference>
<dbReference type="SUPFAM" id="SSF52799">
    <property type="entry name" value="(Phosphotyrosine protein) phosphatases II"/>
    <property type="match status" value="1"/>
</dbReference>
<keyword evidence="6 13" id="KW-0547">Nucleotide-binding</keyword>
<evidence type="ECO:0000256" key="14">
    <source>
        <dbReference type="SAM" id="MobiDB-lite"/>
    </source>
</evidence>
<dbReference type="InterPro" id="IPR012340">
    <property type="entry name" value="NA-bd_OB-fold"/>
</dbReference>
<feature type="binding site" evidence="13">
    <location>
        <begin position="515"/>
        <end position="517"/>
    </location>
    <ligand>
        <name>GTP</name>
        <dbReference type="ChEBI" id="CHEBI:37565"/>
    </ligand>
</feature>
<evidence type="ECO:0000256" key="12">
    <source>
        <dbReference type="PIRSR" id="PIRSR036958-2"/>
    </source>
</evidence>
<proteinExistence type="predicted"/>
<feature type="binding site" evidence="13">
    <location>
        <position position="337"/>
    </location>
    <ligand>
        <name>GTP</name>
        <dbReference type="ChEBI" id="CHEBI:37565"/>
    </ligand>
</feature>